<feature type="non-terminal residue" evidence="2">
    <location>
        <position position="1"/>
    </location>
</feature>
<dbReference type="EMBL" id="LGRX02022641">
    <property type="protein sequence ID" value="KAK3255416.1"/>
    <property type="molecule type" value="Genomic_DNA"/>
</dbReference>
<accession>A0AAE0F975</accession>
<feature type="region of interest" description="Disordered" evidence="1">
    <location>
        <begin position="162"/>
        <end position="206"/>
    </location>
</feature>
<feature type="compositionally biased region" description="Basic and acidic residues" evidence="1">
    <location>
        <begin position="88"/>
        <end position="97"/>
    </location>
</feature>
<dbReference type="Proteomes" id="UP001190700">
    <property type="component" value="Unassembled WGS sequence"/>
</dbReference>
<feature type="region of interest" description="Disordered" evidence="1">
    <location>
        <begin position="1"/>
        <end position="52"/>
    </location>
</feature>
<feature type="compositionally biased region" description="Basic and acidic residues" evidence="1">
    <location>
        <begin position="192"/>
        <end position="203"/>
    </location>
</feature>
<feature type="compositionally biased region" description="Basic and acidic residues" evidence="1">
    <location>
        <begin position="17"/>
        <end position="29"/>
    </location>
</feature>
<protein>
    <submittedName>
        <fullName evidence="2">Uncharacterized protein</fullName>
    </submittedName>
</protein>
<evidence type="ECO:0000313" key="2">
    <source>
        <dbReference type="EMBL" id="KAK3255416.1"/>
    </source>
</evidence>
<feature type="region of interest" description="Disordered" evidence="1">
    <location>
        <begin position="85"/>
        <end position="130"/>
    </location>
</feature>
<evidence type="ECO:0000313" key="3">
    <source>
        <dbReference type="Proteomes" id="UP001190700"/>
    </source>
</evidence>
<organism evidence="2 3">
    <name type="scientific">Cymbomonas tetramitiformis</name>
    <dbReference type="NCBI Taxonomy" id="36881"/>
    <lineage>
        <taxon>Eukaryota</taxon>
        <taxon>Viridiplantae</taxon>
        <taxon>Chlorophyta</taxon>
        <taxon>Pyramimonadophyceae</taxon>
        <taxon>Pyramimonadales</taxon>
        <taxon>Pyramimonadaceae</taxon>
        <taxon>Cymbomonas</taxon>
    </lineage>
</organism>
<keyword evidence="3" id="KW-1185">Reference proteome</keyword>
<reference evidence="2 3" key="1">
    <citation type="journal article" date="2015" name="Genome Biol. Evol.">
        <title>Comparative Genomics of a Bacterivorous Green Alga Reveals Evolutionary Causalities and Consequences of Phago-Mixotrophic Mode of Nutrition.</title>
        <authorList>
            <person name="Burns J.A."/>
            <person name="Paasch A."/>
            <person name="Narechania A."/>
            <person name="Kim E."/>
        </authorList>
    </citation>
    <scope>NUCLEOTIDE SEQUENCE [LARGE SCALE GENOMIC DNA]</scope>
    <source>
        <strain evidence="2 3">PLY_AMNH</strain>
    </source>
</reference>
<proteinExistence type="predicted"/>
<dbReference type="AlphaFoldDB" id="A0AAE0F975"/>
<evidence type="ECO:0000256" key="1">
    <source>
        <dbReference type="SAM" id="MobiDB-lite"/>
    </source>
</evidence>
<gene>
    <name evidence="2" type="ORF">CYMTET_35399</name>
</gene>
<sequence length="235" mass="25132">VSGRNRSDFGGPNARPAARDPEQVRDRSGPEQVVIVARDPESVAVATSGRSRPYTQRLEASRMAVATRTGEVVAVARDSGRSVTVARDSGRSWRSRDQAGSAAVTQRPGRSAANAATSGRSWRPARPEQVSDVACDFEQVSGRSTRPGRSWRAAATEQVSGRNAATGANRGVTALNRAGQRPWHFGRMRLRSRSDQTGRDKSPCDPAEQVVILAAATERVDGGQHATEQVSDCSL</sequence>
<comment type="caution">
    <text evidence="2">The sequence shown here is derived from an EMBL/GenBank/DDBJ whole genome shotgun (WGS) entry which is preliminary data.</text>
</comment>
<name>A0AAE0F975_9CHLO</name>